<evidence type="ECO:0000256" key="6">
    <source>
        <dbReference type="ARBA" id="ARBA00022777"/>
    </source>
</evidence>
<dbReference type="Gene3D" id="3.60.40.10">
    <property type="entry name" value="PPM-type phosphatase domain"/>
    <property type="match status" value="1"/>
</dbReference>
<evidence type="ECO:0000256" key="1">
    <source>
        <dbReference type="ARBA" id="ARBA00004141"/>
    </source>
</evidence>
<evidence type="ECO:0000256" key="5">
    <source>
        <dbReference type="ARBA" id="ARBA00022741"/>
    </source>
</evidence>
<dbReference type="Gene3D" id="3.30.450.40">
    <property type="match status" value="1"/>
</dbReference>
<evidence type="ECO:0000256" key="4">
    <source>
        <dbReference type="ARBA" id="ARBA00022692"/>
    </source>
</evidence>
<dbReference type="InterPro" id="IPR029016">
    <property type="entry name" value="GAF-like_dom_sf"/>
</dbReference>
<accession>A0A3M8W0C5</accession>
<dbReference type="PANTHER" id="PTHR43156">
    <property type="entry name" value="STAGE II SPORULATION PROTEIN E-RELATED"/>
    <property type="match status" value="1"/>
</dbReference>
<feature type="domain" description="PPM-type phosphatase" evidence="15">
    <location>
        <begin position="329"/>
        <end position="561"/>
    </location>
</feature>
<evidence type="ECO:0000256" key="12">
    <source>
        <dbReference type="SAM" id="MobiDB-lite"/>
    </source>
</evidence>
<keyword evidence="4 13" id="KW-0812">Transmembrane</keyword>
<dbReference type="FunFam" id="3.60.40.10:FF:000031">
    <property type="entry name" value="PAS sensor protein"/>
    <property type="match status" value="1"/>
</dbReference>
<protein>
    <submittedName>
        <fullName evidence="16">DUF4118 domain-containing protein</fullName>
    </submittedName>
</protein>
<dbReference type="InterPro" id="IPR025201">
    <property type="entry name" value="KdpD_TM"/>
</dbReference>
<dbReference type="GO" id="GO:0016020">
    <property type="term" value="C:membrane"/>
    <property type="evidence" value="ECO:0007669"/>
    <property type="project" value="UniProtKB-SubCell"/>
</dbReference>
<evidence type="ECO:0000313" key="17">
    <source>
        <dbReference type="Proteomes" id="UP000275401"/>
    </source>
</evidence>
<keyword evidence="5" id="KW-0547">Nucleotide-binding</keyword>
<organism evidence="16 17">
    <name type="scientific">Streptomyces botrytidirepellens</name>
    <dbReference type="NCBI Taxonomy" id="2486417"/>
    <lineage>
        <taxon>Bacteria</taxon>
        <taxon>Bacillati</taxon>
        <taxon>Actinomycetota</taxon>
        <taxon>Actinomycetes</taxon>
        <taxon>Kitasatosporales</taxon>
        <taxon>Streptomycetaceae</taxon>
        <taxon>Streptomyces</taxon>
    </lineage>
</organism>
<dbReference type="CDD" id="cd16936">
    <property type="entry name" value="HATPase_RsbW-like"/>
    <property type="match status" value="1"/>
</dbReference>
<evidence type="ECO:0000259" key="14">
    <source>
        <dbReference type="SMART" id="SM00065"/>
    </source>
</evidence>
<comment type="caution">
    <text evidence="16">The sequence shown here is derived from an EMBL/GenBank/DDBJ whole genome shotgun (WGS) entry which is preliminary data.</text>
</comment>
<dbReference type="GO" id="GO:0016301">
    <property type="term" value="F:kinase activity"/>
    <property type="evidence" value="ECO:0007669"/>
    <property type="project" value="UniProtKB-KW"/>
</dbReference>
<feature type="domain" description="GAF" evidence="14">
    <location>
        <begin position="132"/>
        <end position="308"/>
    </location>
</feature>
<dbReference type="AlphaFoldDB" id="A0A3M8W0C5"/>
<dbReference type="InterPro" id="IPR036890">
    <property type="entry name" value="HATPase_C_sf"/>
</dbReference>
<dbReference type="SUPFAM" id="SSF55781">
    <property type="entry name" value="GAF domain-like"/>
    <property type="match status" value="1"/>
</dbReference>
<dbReference type="SMART" id="SM00331">
    <property type="entry name" value="PP2C_SIG"/>
    <property type="match status" value="1"/>
</dbReference>
<dbReference type="SMART" id="SM00065">
    <property type="entry name" value="GAF"/>
    <property type="match status" value="1"/>
</dbReference>
<keyword evidence="11 13" id="KW-0472">Membrane</keyword>
<gene>
    <name evidence="16" type="ORF">EEJ42_19365</name>
</gene>
<keyword evidence="2" id="KW-0597">Phosphoprotein</keyword>
<dbReference type="Pfam" id="PF13493">
    <property type="entry name" value="DUF4118"/>
    <property type="match status" value="1"/>
</dbReference>
<dbReference type="PANTHER" id="PTHR43156:SF2">
    <property type="entry name" value="STAGE II SPORULATION PROTEIN E"/>
    <property type="match status" value="1"/>
</dbReference>
<reference evidence="16 17" key="1">
    <citation type="submission" date="2018-11" db="EMBL/GenBank/DDBJ databases">
        <title>The Potential of Streptomyces as Biocontrol Agents against the Tomato grey mould, Botrytis cinerea (Gray mold) Frontiers in Microbiology.</title>
        <authorList>
            <person name="Li D."/>
        </authorList>
    </citation>
    <scope>NUCLEOTIDE SEQUENCE [LARGE SCALE GENOMIC DNA]</scope>
    <source>
        <strain evidence="16 17">NEAU-LD23</strain>
    </source>
</reference>
<evidence type="ECO:0000256" key="9">
    <source>
        <dbReference type="ARBA" id="ARBA00022989"/>
    </source>
</evidence>
<dbReference type="GO" id="GO:0000160">
    <property type="term" value="P:phosphorelay signal transduction system"/>
    <property type="evidence" value="ECO:0007669"/>
    <property type="project" value="UniProtKB-KW"/>
</dbReference>
<evidence type="ECO:0000256" key="10">
    <source>
        <dbReference type="ARBA" id="ARBA00023012"/>
    </source>
</evidence>
<name>A0A3M8W0C5_9ACTN</name>
<dbReference type="EMBL" id="RIBZ01000246">
    <property type="protein sequence ID" value="RNG22847.1"/>
    <property type="molecule type" value="Genomic_DNA"/>
</dbReference>
<dbReference type="SUPFAM" id="SSF81606">
    <property type="entry name" value="PP2C-like"/>
    <property type="match status" value="1"/>
</dbReference>
<evidence type="ECO:0000313" key="16">
    <source>
        <dbReference type="EMBL" id="RNG22847.1"/>
    </source>
</evidence>
<dbReference type="GO" id="GO:0016791">
    <property type="term" value="F:phosphatase activity"/>
    <property type="evidence" value="ECO:0007669"/>
    <property type="project" value="TreeGrafter"/>
</dbReference>
<proteinExistence type="predicted"/>
<dbReference type="InterPro" id="IPR052016">
    <property type="entry name" value="Bact_Sigma-Reg"/>
</dbReference>
<dbReference type="InterPro" id="IPR001932">
    <property type="entry name" value="PPM-type_phosphatase-like_dom"/>
</dbReference>
<evidence type="ECO:0000256" key="11">
    <source>
        <dbReference type="ARBA" id="ARBA00023136"/>
    </source>
</evidence>
<dbReference type="Proteomes" id="UP000275401">
    <property type="component" value="Unassembled WGS sequence"/>
</dbReference>
<evidence type="ECO:0000256" key="8">
    <source>
        <dbReference type="ARBA" id="ARBA00022840"/>
    </source>
</evidence>
<keyword evidence="3" id="KW-0808">Transferase</keyword>
<evidence type="ECO:0000256" key="3">
    <source>
        <dbReference type="ARBA" id="ARBA00022679"/>
    </source>
</evidence>
<dbReference type="GO" id="GO:0005524">
    <property type="term" value="F:ATP binding"/>
    <property type="evidence" value="ECO:0007669"/>
    <property type="project" value="UniProtKB-KW"/>
</dbReference>
<dbReference type="RefSeq" id="WP_123101216.1">
    <property type="nucleotide sequence ID" value="NZ_RIBZ01000246.1"/>
</dbReference>
<feature type="transmembrane region" description="Helical" evidence="13">
    <location>
        <begin position="44"/>
        <end position="74"/>
    </location>
</feature>
<feature type="transmembrane region" description="Helical" evidence="13">
    <location>
        <begin position="12"/>
        <end position="32"/>
    </location>
</feature>
<dbReference type="SUPFAM" id="SSF55874">
    <property type="entry name" value="ATPase domain of HSP90 chaperone/DNA topoisomerase II/histidine kinase"/>
    <property type="match status" value="1"/>
</dbReference>
<keyword evidence="6" id="KW-0418">Kinase</keyword>
<evidence type="ECO:0000256" key="2">
    <source>
        <dbReference type="ARBA" id="ARBA00022553"/>
    </source>
</evidence>
<dbReference type="InterPro" id="IPR038318">
    <property type="entry name" value="KdpD_sf"/>
</dbReference>
<feature type="region of interest" description="Disordered" evidence="12">
    <location>
        <begin position="412"/>
        <end position="431"/>
    </location>
</feature>
<keyword evidence="17" id="KW-1185">Reference proteome</keyword>
<sequence length="691" mass="73683">MGKWLGVRWLSNIRTAIAFALVGPLIVSLLLVPFRTIFPRTDAALVLVAVVVAVAALGYRSAGVVAALSATLWFDFFLTRPWGALSVTSAQEGWTAALLLVISLAVSELAVRALSQRDRARSAHDRLKLLHDAGTAIGATLDAERTAQELAQVAVGRFADFVTVDLAVCVLAGEEMPSEGATQVRRVAVAGVRRDHPLLPVGGPPRLALCDPLARGSPCGRARIEPDLRACVDWQALVPEPAGAVLDHGMRSLITAPLRARGSVLGMVAFWRTRDTRPFTDSDLSDAGELAAKAAAAIDNARRYTRERATALALQRNLLPRHLPRQTAVEVASRYLPADSRAGVGGDWFDVIPLSGSRVALVVGDVVGHGLNASATMGRLRTAVRTLADVDLPPDELLTYLDDLVIHLTDDERDNTAEGAEEDEEDTDTATTGEVGATCLYAVYDPVSRHCALASAGHPLPVLVTPGGRADLVCGFTGPPLGVGGLPFETTELDLAAGSVLALYSDGLVRARDRDIDAGLTKLCDTLSVPDASLSTACDTVLRTLAADRPADDITLLLARTLALAPDRVAGWDIADDPALVVQARKLAVEQLDAWGLWDLVFVTELLVSELVTNAIRYGAAPIRLRLIRDRKLICEVSDASSTTPHLRRTLAYDEGGRGLVLVAQLSHNWGTRQTTAGKTIWCEQRLPVTG</sequence>
<dbReference type="Gene3D" id="1.20.120.620">
    <property type="entry name" value="Backbone structure of the membrane domain of e. Coli histidine kinase receptor kdpd"/>
    <property type="match status" value="1"/>
</dbReference>
<keyword evidence="7" id="KW-0378">Hydrolase</keyword>
<comment type="subcellular location">
    <subcellularLocation>
        <location evidence="1">Membrane</location>
        <topology evidence="1">Multi-pass membrane protein</topology>
    </subcellularLocation>
</comment>
<keyword evidence="8" id="KW-0067">ATP-binding</keyword>
<evidence type="ECO:0000256" key="13">
    <source>
        <dbReference type="SAM" id="Phobius"/>
    </source>
</evidence>
<evidence type="ECO:0000259" key="15">
    <source>
        <dbReference type="SMART" id="SM00331"/>
    </source>
</evidence>
<dbReference type="FunFam" id="3.30.450.40:FF:000035">
    <property type="entry name" value="PAS sensor protein"/>
    <property type="match status" value="1"/>
</dbReference>
<dbReference type="Pfam" id="PF01590">
    <property type="entry name" value="GAF"/>
    <property type="match status" value="1"/>
</dbReference>
<dbReference type="Pfam" id="PF07228">
    <property type="entry name" value="SpoIIE"/>
    <property type="match status" value="1"/>
</dbReference>
<evidence type="ECO:0000256" key="7">
    <source>
        <dbReference type="ARBA" id="ARBA00022801"/>
    </source>
</evidence>
<dbReference type="InterPro" id="IPR003018">
    <property type="entry name" value="GAF"/>
</dbReference>
<dbReference type="InterPro" id="IPR036457">
    <property type="entry name" value="PPM-type-like_dom_sf"/>
</dbReference>
<keyword evidence="9 13" id="KW-1133">Transmembrane helix</keyword>
<feature type="compositionally biased region" description="Acidic residues" evidence="12">
    <location>
        <begin position="419"/>
        <end position="428"/>
    </location>
</feature>
<keyword evidence="10" id="KW-0902">Two-component regulatory system</keyword>
<dbReference type="Gene3D" id="3.30.565.10">
    <property type="entry name" value="Histidine kinase-like ATPase, C-terminal domain"/>
    <property type="match status" value="1"/>
</dbReference>
<dbReference type="Pfam" id="PF13581">
    <property type="entry name" value="HATPase_c_2"/>
    <property type="match status" value="1"/>
</dbReference>
<dbReference type="FunFam" id="3.30.565.10:FF:000028">
    <property type="entry name" value="PAS sensor protein"/>
    <property type="match status" value="1"/>
</dbReference>
<dbReference type="InterPro" id="IPR003594">
    <property type="entry name" value="HATPase_dom"/>
</dbReference>